<dbReference type="SUPFAM" id="SSF51126">
    <property type="entry name" value="Pectin lyase-like"/>
    <property type="match status" value="1"/>
</dbReference>
<reference evidence="12 13" key="1">
    <citation type="submission" date="2024-02" db="EMBL/GenBank/DDBJ databases">
        <authorList>
            <person name="Vignale AGUSTIN F."/>
            <person name="Sosa J E."/>
            <person name="Modenutti C."/>
        </authorList>
    </citation>
    <scope>NUCLEOTIDE SEQUENCE [LARGE SCALE GENOMIC DNA]</scope>
</reference>
<evidence type="ECO:0000256" key="6">
    <source>
        <dbReference type="ARBA" id="ARBA00023295"/>
    </source>
</evidence>
<dbReference type="AlphaFoldDB" id="A0ABC8V2F7"/>
<evidence type="ECO:0000256" key="7">
    <source>
        <dbReference type="ARBA" id="ARBA00023316"/>
    </source>
</evidence>
<evidence type="ECO:0000256" key="9">
    <source>
        <dbReference type="RuleBase" id="RU361169"/>
    </source>
</evidence>
<keyword evidence="4" id="KW-0964">Secreted</keyword>
<organism evidence="12 13">
    <name type="scientific">Ilex paraguariensis</name>
    <name type="common">yerba mate</name>
    <dbReference type="NCBI Taxonomy" id="185542"/>
    <lineage>
        <taxon>Eukaryota</taxon>
        <taxon>Viridiplantae</taxon>
        <taxon>Streptophyta</taxon>
        <taxon>Embryophyta</taxon>
        <taxon>Tracheophyta</taxon>
        <taxon>Spermatophyta</taxon>
        <taxon>Magnoliopsida</taxon>
        <taxon>eudicotyledons</taxon>
        <taxon>Gunneridae</taxon>
        <taxon>Pentapetalae</taxon>
        <taxon>asterids</taxon>
        <taxon>campanulids</taxon>
        <taxon>Aquifoliales</taxon>
        <taxon>Aquifoliaceae</taxon>
        <taxon>Ilex</taxon>
    </lineage>
</organism>
<dbReference type="InterPro" id="IPR011050">
    <property type="entry name" value="Pectin_lyase_fold/virulence"/>
</dbReference>
<proteinExistence type="inferred from homology"/>
<dbReference type="FunFam" id="2.160.20.10:FF:000004">
    <property type="entry name" value="Pectin lyase-like superfamily protein"/>
    <property type="match status" value="1"/>
</dbReference>
<dbReference type="PROSITE" id="PS00502">
    <property type="entry name" value="POLYGALACTURONASE"/>
    <property type="match status" value="1"/>
</dbReference>
<feature type="chain" id="PRO_5044721050" description="Exopolygalacturonase" evidence="10">
    <location>
        <begin position="25"/>
        <end position="401"/>
    </location>
</feature>
<evidence type="ECO:0000256" key="8">
    <source>
        <dbReference type="PROSITE-ProRule" id="PRU10052"/>
    </source>
</evidence>
<accession>A0ABC8V2F7</accession>
<sequence>MAIRRTASTIVVLVLCLALVSCEAFGGGGRGHGRVAGPRRPAGPRLPAGVGVEKAFIQTWTAACNYNGRVRIVVPLGVYKLSETVFQGPCKCQAPITFQVMGTLKAVADVSEYSGSGWITFDGITGLILTGGGTFDGQGQAVWKYNDCKENPNCVHLPAAIYFSQMKDTIIRGINLVNSMGFHMHITNSYLFRAIGLHITSPADSPNTDGMHISKSNLVRIVRNVIRTGDDCISIGQGATNVNITKVTCGPGHGISVGSLGKLPNEMDVTGIIVRNCTLVGTTNGLRIKTYPAKTPSRASGILFSNIVMNNVQNPIIIDQGYHTRSTKPSLIKISDVNFENIRGTSMSAVAVNLMCSSINPCQNVRFNNVNLKHSRNLRLTSTCVNARVGYSGFQYPPPCR</sequence>
<keyword evidence="6 9" id="KW-0326">Glycosidase</keyword>
<dbReference type="InterPro" id="IPR012334">
    <property type="entry name" value="Pectin_lyas_fold"/>
</dbReference>
<comment type="subcellular location">
    <subcellularLocation>
        <location evidence="1">Secreted</location>
        <location evidence="1">Cell wall</location>
    </subcellularLocation>
</comment>
<protein>
    <recommendedName>
        <fullName evidence="14">Exopolygalacturonase</fullName>
    </recommendedName>
</protein>
<evidence type="ECO:0000313" key="13">
    <source>
        <dbReference type="Proteomes" id="UP001642360"/>
    </source>
</evidence>
<keyword evidence="10" id="KW-0732">Signal</keyword>
<evidence type="ECO:0000313" key="11">
    <source>
        <dbReference type="EMBL" id="CAK9145607.1"/>
    </source>
</evidence>
<dbReference type="Proteomes" id="UP001642360">
    <property type="component" value="Unassembled WGS sequence"/>
</dbReference>
<dbReference type="GO" id="GO:0004553">
    <property type="term" value="F:hydrolase activity, hydrolyzing O-glycosyl compounds"/>
    <property type="evidence" value="ECO:0007669"/>
    <property type="project" value="UniProtKB-ARBA"/>
</dbReference>
<keyword evidence="3" id="KW-0134">Cell wall</keyword>
<evidence type="ECO:0000313" key="12">
    <source>
        <dbReference type="EMBL" id="CAK9187521.1"/>
    </source>
</evidence>
<dbReference type="InterPro" id="IPR000743">
    <property type="entry name" value="Glyco_hydro_28"/>
</dbReference>
<comment type="caution">
    <text evidence="12">The sequence shown here is derived from an EMBL/GenBank/DDBJ whole genome shotgun (WGS) entry which is preliminary data.</text>
</comment>
<evidence type="ECO:0008006" key="14">
    <source>
        <dbReference type="Google" id="ProtNLM"/>
    </source>
</evidence>
<dbReference type="GO" id="GO:0071555">
    <property type="term" value="P:cell wall organization"/>
    <property type="evidence" value="ECO:0007669"/>
    <property type="project" value="UniProtKB-KW"/>
</dbReference>
<evidence type="ECO:0000256" key="1">
    <source>
        <dbReference type="ARBA" id="ARBA00004191"/>
    </source>
</evidence>
<evidence type="ECO:0000256" key="5">
    <source>
        <dbReference type="ARBA" id="ARBA00022801"/>
    </source>
</evidence>
<dbReference type="Gene3D" id="2.160.20.10">
    <property type="entry name" value="Single-stranded right-handed beta-helix, Pectin lyase-like"/>
    <property type="match status" value="1"/>
</dbReference>
<dbReference type="PROSITE" id="PS51257">
    <property type="entry name" value="PROKAR_LIPOPROTEIN"/>
    <property type="match status" value="1"/>
</dbReference>
<name>A0ABC8V2F7_9AQUA</name>
<dbReference type="Pfam" id="PF00295">
    <property type="entry name" value="Glyco_hydro_28"/>
    <property type="match status" value="1"/>
</dbReference>
<feature type="signal peptide" evidence="10">
    <location>
        <begin position="1"/>
        <end position="24"/>
    </location>
</feature>
<dbReference type="PANTHER" id="PTHR31375">
    <property type="match status" value="1"/>
</dbReference>
<dbReference type="EMBL" id="CAUOFW020010013">
    <property type="protein sequence ID" value="CAK9187521.1"/>
    <property type="molecule type" value="Genomic_DNA"/>
</dbReference>
<feature type="active site" evidence="8">
    <location>
        <position position="253"/>
    </location>
</feature>
<evidence type="ECO:0000256" key="10">
    <source>
        <dbReference type="SAM" id="SignalP"/>
    </source>
</evidence>
<keyword evidence="7" id="KW-0961">Cell wall biogenesis/degradation</keyword>
<comment type="similarity">
    <text evidence="2 9">Belongs to the glycosyl hydrolase 28 family.</text>
</comment>
<evidence type="ECO:0000256" key="3">
    <source>
        <dbReference type="ARBA" id="ARBA00022512"/>
    </source>
</evidence>
<gene>
    <name evidence="11" type="ORF">ILEXP_LOCUS13427</name>
    <name evidence="12" type="ORF">ILEXP_LOCUS58079</name>
</gene>
<dbReference type="InterPro" id="IPR006626">
    <property type="entry name" value="PbH1"/>
</dbReference>
<dbReference type="SMART" id="SM00710">
    <property type="entry name" value="PbH1"/>
    <property type="match status" value="5"/>
</dbReference>
<evidence type="ECO:0000256" key="2">
    <source>
        <dbReference type="ARBA" id="ARBA00008834"/>
    </source>
</evidence>
<keyword evidence="5 9" id="KW-0378">Hydrolase</keyword>
<keyword evidence="13" id="KW-1185">Reference proteome</keyword>
<dbReference type="EMBL" id="CAUOFW020001502">
    <property type="protein sequence ID" value="CAK9145607.1"/>
    <property type="molecule type" value="Genomic_DNA"/>
</dbReference>
<evidence type="ECO:0000256" key="4">
    <source>
        <dbReference type="ARBA" id="ARBA00022525"/>
    </source>
</evidence>